<dbReference type="Gene3D" id="2.60.40.3620">
    <property type="match status" value="1"/>
</dbReference>
<evidence type="ECO:0000313" key="4">
    <source>
        <dbReference type="Proteomes" id="UP001163821"/>
    </source>
</evidence>
<comment type="caution">
    <text evidence="3">The sequence shown here is derived from an EMBL/GenBank/DDBJ whole genome shotgun (WGS) entry which is preliminary data.</text>
</comment>
<keyword evidence="4" id="KW-1185">Reference proteome</keyword>
<dbReference type="Proteomes" id="UP001163821">
    <property type="component" value="Unassembled WGS sequence"/>
</dbReference>
<dbReference type="EMBL" id="JAPAAF010000024">
    <property type="protein sequence ID" value="MCW0483885.1"/>
    <property type="molecule type" value="Genomic_DNA"/>
</dbReference>
<feature type="domain" description="SusE outer membrane protein" evidence="2">
    <location>
        <begin position="36"/>
        <end position="131"/>
    </location>
</feature>
<accession>A0AA41Y8L0</accession>
<dbReference type="PROSITE" id="PS51257">
    <property type="entry name" value="PROKAR_LIPOPROTEIN"/>
    <property type="match status" value="1"/>
</dbReference>
<proteinExistence type="predicted"/>
<dbReference type="AlphaFoldDB" id="A0AA41Y8L0"/>
<feature type="chain" id="PRO_5041271442" evidence="1">
    <location>
        <begin position="23"/>
        <end position="374"/>
    </location>
</feature>
<evidence type="ECO:0000256" key="1">
    <source>
        <dbReference type="SAM" id="SignalP"/>
    </source>
</evidence>
<name>A0AA41Y8L0_9BACT</name>
<evidence type="ECO:0000259" key="2">
    <source>
        <dbReference type="Pfam" id="PF14292"/>
    </source>
</evidence>
<reference evidence="3" key="1">
    <citation type="submission" date="2022-10" db="EMBL/GenBank/DDBJ databases">
        <title>Gaoshiqiia sediminis gen. nov., sp. nov., isolated from coastal sediment.</title>
        <authorList>
            <person name="Yu W.X."/>
            <person name="Mu D.S."/>
            <person name="Du J.Z."/>
            <person name="Liang Y.Q."/>
        </authorList>
    </citation>
    <scope>NUCLEOTIDE SEQUENCE</scope>
    <source>
        <strain evidence="3">A06</strain>
    </source>
</reference>
<dbReference type="RefSeq" id="WP_282592478.1">
    <property type="nucleotide sequence ID" value="NZ_JAPAAF010000024.1"/>
</dbReference>
<feature type="signal peptide" evidence="1">
    <location>
        <begin position="1"/>
        <end position="22"/>
    </location>
</feature>
<organism evidence="3 4">
    <name type="scientific">Gaoshiqia sediminis</name>
    <dbReference type="NCBI Taxonomy" id="2986998"/>
    <lineage>
        <taxon>Bacteria</taxon>
        <taxon>Pseudomonadati</taxon>
        <taxon>Bacteroidota</taxon>
        <taxon>Bacteroidia</taxon>
        <taxon>Marinilabiliales</taxon>
        <taxon>Prolixibacteraceae</taxon>
        <taxon>Gaoshiqia</taxon>
    </lineage>
</organism>
<evidence type="ECO:0000313" key="3">
    <source>
        <dbReference type="EMBL" id="MCW0483885.1"/>
    </source>
</evidence>
<keyword evidence="1" id="KW-0732">Signal</keyword>
<protein>
    <submittedName>
        <fullName evidence="3">SusE domain-containing protein</fullName>
    </submittedName>
</protein>
<dbReference type="InterPro" id="IPR025970">
    <property type="entry name" value="SusE"/>
</dbReference>
<sequence length="374" mass="41373">MKKILIKLFIVSAFIFAFIACSDDGEVRDLDVTAVGSLYEPDNGKTIALQASASATLYFEWEPARAEDGGMVLYEVAFDEADGDFSDPLFIAAADNNGGSNHATFTHKQLNKIAAMAGIESAQQGTLKWTVFSSKGINPVKAEEERTLSLTRLSGLADIPDNLYITGAATENGDDLSKALVMKKLADGEFEIYTKLTEGETFRFVSATTGTPLEFSLSGEKIVEGGTSSVSKTGVYKYYLDFNIGSFTTKEVTKVSLFLNWSQMKIELPYKAYGVWELTNHTITGLTGGENSDDRYKFRMESSAGETEWRAVNNDSKPTGNEAYYFMVEKNDVQQWTNNQIWKNPATDGWSDKTYDFMFSLNAEGPYTHNLVIK</sequence>
<gene>
    <name evidence="3" type="ORF">N2K84_14170</name>
</gene>
<dbReference type="Pfam" id="PF14292">
    <property type="entry name" value="SusE"/>
    <property type="match status" value="1"/>
</dbReference>